<dbReference type="InterPro" id="IPR001937">
    <property type="entry name" value="GalP_UDPtransf1"/>
</dbReference>
<dbReference type="InterPro" id="IPR005849">
    <property type="entry name" value="GalP_Utransf_N"/>
</dbReference>
<dbReference type="Proteomes" id="UP001500840">
    <property type="component" value="Unassembled WGS sequence"/>
</dbReference>
<keyword evidence="3" id="KW-0119">Carbohydrate metabolism</keyword>
<evidence type="ECO:0000256" key="5">
    <source>
        <dbReference type="SAM" id="MobiDB-lite"/>
    </source>
</evidence>
<feature type="compositionally biased region" description="Low complexity" evidence="5">
    <location>
        <begin position="25"/>
        <end position="35"/>
    </location>
</feature>
<organism evidence="7 8">
    <name type="scientific">Novipirellula rosea</name>
    <dbReference type="NCBI Taxonomy" id="1031540"/>
    <lineage>
        <taxon>Bacteria</taxon>
        <taxon>Pseudomonadati</taxon>
        <taxon>Planctomycetota</taxon>
        <taxon>Planctomycetia</taxon>
        <taxon>Pirellulales</taxon>
        <taxon>Pirellulaceae</taxon>
        <taxon>Novipirellula</taxon>
    </lineage>
</organism>
<dbReference type="PIRSF" id="PIRSF000808">
    <property type="entry name" value="GalT"/>
    <property type="match status" value="1"/>
</dbReference>
<keyword evidence="8" id="KW-1185">Reference proteome</keyword>
<dbReference type="InterPro" id="IPR036265">
    <property type="entry name" value="HIT-like_sf"/>
</dbReference>
<evidence type="ECO:0000259" key="6">
    <source>
        <dbReference type="Pfam" id="PF01087"/>
    </source>
</evidence>
<dbReference type="PANTHER" id="PTHR42763:SF1">
    <property type="entry name" value="UDP-GLUCOSE--HEXOSE-1-PHOSPHATE URIDYLYLTRANSFERASE"/>
    <property type="match status" value="1"/>
</dbReference>
<evidence type="ECO:0000256" key="1">
    <source>
        <dbReference type="ARBA" id="ARBA00022679"/>
    </source>
</evidence>
<feature type="region of interest" description="Disordered" evidence="5">
    <location>
        <begin position="20"/>
        <end position="43"/>
    </location>
</feature>
<dbReference type="EMBL" id="BAABGA010000018">
    <property type="protein sequence ID" value="GAA4450325.1"/>
    <property type="molecule type" value="Genomic_DNA"/>
</dbReference>
<dbReference type="EC" id="2.7.7.12" evidence="4"/>
<dbReference type="NCBIfam" id="TIGR00209">
    <property type="entry name" value="galT_1"/>
    <property type="match status" value="1"/>
</dbReference>
<dbReference type="Gene3D" id="3.30.428.10">
    <property type="entry name" value="HIT-like"/>
    <property type="match status" value="2"/>
</dbReference>
<dbReference type="PANTHER" id="PTHR42763">
    <property type="entry name" value="ADP-GLUCOSE PHOSPHORYLASE"/>
    <property type="match status" value="1"/>
</dbReference>
<evidence type="ECO:0000313" key="8">
    <source>
        <dbReference type="Proteomes" id="UP001500840"/>
    </source>
</evidence>
<evidence type="ECO:0000256" key="4">
    <source>
        <dbReference type="NCBIfam" id="TIGR00209"/>
    </source>
</evidence>
<dbReference type="Pfam" id="PF01087">
    <property type="entry name" value="GalP_UDP_transf"/>
    <property type="match status" value="1"/>
</dbReference>
<accession>A0ABP8MGS9</accession>
<gene>
    <name evidence="7" type="ORF">GCM10023156_16480</name>
</gene>
<feature type="domain" description="Galactose-1-phosphate uridyl transferase N-terminal" evidence="6">
    <location>
        <begin position="130"/>
        <end position="242"/>
    </location>
</feature>
<name>A0ABP8MGS9_9BACT</name>
<dbReference type="SUPFAM" id="SSF54197">
    <property type="entry name" value="HIT-like"/>
    <property type="match status" value="2"/>
</dbReference>
<keyword evidence="2 7" id="KW-0548">Nucleotidyltransferase</keyword>
<dbReference type="GO" id="GO:0016779">
    <property type="term" value="F:nucleotidyltransferase activity"/>
    <property type="evidence" value="ECO:0007669"/>
    <property type="project" value="UniProtKB-KW"/>
</dbReference>
<dbReference type="InterPro" id="IPR053177">
    <property type="entry name" value="ADP-glucose_phosphorylase"/>
</dbReference>
<sequence length="408" mass="45452">MIENAPSRVADRNKKLVRLQRRGGASAKPAAPEAATQLPEPSGCAESRLNPITGDWTIFAPHREARPDQFGTEQRVPTTTALECPFCAGEEHTTPPPTWVAKITPDDSFQVLYPPSNGSAVSPAALRDWSVRVVPNKFPAVTQSDSTPAQNDLPKRSSPLFQSSKVIGGHEVIIESPNHVQSISELDLTEIKLMLVAYQHRLSHWRKQPGIQYISLFKNVGGDAGASLQHSHSQLLASDQMPNSVENINERMRSHQARTGCCLQCDIIRAELKQKKRIVAQTNSLVAYCPYASRLPMLLRVTTKDHVDHFDQLSFDVLDDLARMIKRMTGWLETLVPNASYNMLLHTRPPGAHGNAEAFHWSLEFFPRITRVAGFEWSSQCMINTVLPELATEKYRKCAAAENPRLVL</sequence>
<protein>
    <recommendedName>
        <fullName evidence="4">Galactose-1-phosphate uridylyltransferase</fullName>
        <ecNumber evidence="4">2.7.7.12</ecNumber>
    </recommendedName>
</protein>
<keyword evidence="1" id="KW-0808">Transferase</keyword>
<evidence type="ECO:0000313" key="7">
    <source>
        <dbReference type="EMBL" id="GAA4450325.1"/>
    </source>
</evidence>
<evidence type="ECO:0000256" key="3">
    <source>
        <dbReference type="ARBA" id="ARBA00023277"/>
    </source>
</evidence>
<reference evidence="8" key="1">
    <citation type="journal article" date="2019" name="Int. J. Syst. Evol. Microbiol.">
        <title>The Global Catalogue of Microorganisms (GCM) 10K type strain sequencing project: providing services to taxonomists for standard genome sequencing and annotation.</title>
        <authorList>
            <consortium name="The Broad Institute Genomics Platform"/>
            <consortium name="The Broad Institute Genome Sequencing Center for Infectious Disease"/>
            <person name="Wu L."/>
            <person name="Ma J."/>
        </authorList>
    </citation>
    <scope>NUCLEOTIDE SEQUENCE [LARGE SCALE GENOMIC DNA]</scope>
    <source>
        <strain evidence="8">JCM 17759</strain>
    </source>
</reference>
<comment type="caution">
    <text evidence="7">The sequence shown here is derived from an EMBL/GenBank/DDBJ whole genome shotgun (WGS) entry which is preliminary data.</text>
</comment>
<evidence type="ECO:0000256" key="2">
    <source>
        <dbReference type="ARBA" id="ARBA00022695"/>
    </source>
</evidence>
<proteinExistence type="predicted"/>